<evidence type="ECO:0000256" key="8">
    <source>
        <dbReference type="SAM" id="Phobius"/>
    </source>
</evidence>
<evidence type="ECO:0000313" key="12">
    <source>
        <dbReference type="Proteomes" id="UP001308005"/>
    </source>
</evidence>
<protein>
    <submittedName>
        <fullName evidence="11">Gldg family protein</fullName>
    </submittedName>
</protein>
<proteinExistence type="predicted"/>
<feature type="transmembrane region" description="Helical" evidence="8">
    <location>
        <begin position="165"/>
        <end position="182"/>
    </location>
</feature>
<dbReference type="EMBL" id="JAYMYJ010000142">
    <property type="protein sequence ID" value="MEB4592666.1"/>
    <property type="molecule type" value="Genomic_DNA"/>
</dbReference>
<feature type="compositionally biased region" description="Basic and acidic residues" evidence="7">
    <location>
        <begin position="829"/>
        <end position="848"/>
    </location>
</feature>
<evidence type="ECO:0000256" key="6">
    <source>
        <dbReference type="SAM" id="Coils"/>
    </source>
</evidence>
<keyword evidence="12" id="KW-1185">Reference proteome</keyword>
<dbReference type="InterPro" id="IPR051449">
    <property type="entry name" value="ABC-2_transporter_component"/>
</dbReference>
<keyword evidence="6" id="KW-0175">Coiled coil</keyword>
<reference evidence="12" key="1">
    <citation type="submission" date="2023-07" db="EMBL/GenBank/DDBJ databases">
        <title>The carbon used by Thiothrix.</title>
        <authorList>
            <person name="Chen L."/>
        </authorList>
    </citation>
    <scope>NUCLEOTIDE SEQUENCE [LARGE SCALE GENOMIC DNA]</scope>
</reference>
<keyword evidence="5 8" id="KW-0472">Membrane</keyword>
<feature type="domain" description="DUF7088" evidence="10">
    <location>
        <begin position="442"/>
        <end position="501"/>
    </location>
</feature>
<dbReference type="Proteomes" id="UP001308005">
    <property type="component" value="Unassembled WGS sequence"/>
</dbReference>
<feature type="domain" description="ABC-type uncharacterised transport system" evidence="9">
    <location>
        <begin position="590"/>
        <end position="894"/>
    </location>
</feature>
<dbReference type="PANTHER" id="PTHR30294">
    <property type="entry name" value="MEMBRANE COMPONENT OF ABC TRANSPORTER YHHJ-RELATED"/>
    <property type="match status" value="1"/>
</dbReference>
<feature type="region of interest" description="Disordered" evidence="7">
    <location>
        <begin position="829"/>
        <end position="860"/>
    </location>
</feature>
<dbReference type="InterPro" id="IPR055396">
    <property type="entry name" value="DUF7088"/>
</dbReference>
<name>A0ABU6D0T8_9GAMM</name>
<feature type="transmembrane region" description="Helical" evidence="8">
    <location>
        <begin position="254"/>
        <end position="273"/>
    </location>
</feature>
<dbReference type="Pfam" id="PF23357">
    <property type="entry name" value="DUF7088"/>
    <property type="match status" value="2"/>
</dbReference>
<keyword evidence="3 8" id="KW-0812">Transmembrane</keyword>
<feature type="domain" description="DUF7088" evidence="10">
    <location>
        <begin position="286"/>
        <end position="389"/>
    </location>
</feature>
<organism evidence="11 12">
    <name type="scientific">Candidatus Thiothrix phosphatis</name>
    <dbReference type="NCBI Taxonomy" id="3112415"/>
    <lineage>
        <taxon>Bacteria</taxon>
        <taxon>Pseudomonadati</taxon>
        <taxon>Pseudomonadota</taxon>
        <taxon>Gammaproteobacteria</taxon>
        <taxon>Thiotrichales</taxon>
        <taxon>Thiotrichaceae</taxon>
        <taxon>Thiothrix</taxon>
    </lineage>
</organism>
<evidence type="ECO:0000256" key="5">
    <source>
        <dbReference type="ARBA" id="ARBA00023136"/>
    </source>
</evidence>
<evidence type="ECO:0000256" key="1">
    <source>
        <dbReference type="ARBA" id="ARBA00004651"/>
    </source>
</evidence>
<feature type="transmembrane region" description="Helical" evidence="8">
    <location>
        <begin position="949"/>
        <end position="968"/>
    </location>
</feature>
<feature type="transmembrane region" description="Helical" evidence="8">
    <location>
        <begin position="99"/>
        <end position="121"/>
    </location>
</feature>
<gene>
    <name evidence="11" type="ORF">VSS37_16910</name>
</gene>
<evidence type="ECO:0000259" key="10">
    <source>
        <dbReference type="Pfam" id="PF23357"/>
    </source>
</evidence>
<sequence>MAKHSAPWLSVFRKEFNSFFASPAAWLFLGAFLAVNLFIFFWAEAFFARNLADVTPLFEWMPILLIFLVAALTMRSWSEERRAGTLESLLTSPVSPLQLVLGKFAASLALVALALLLTFPLPLTVARLGSLDWGPVFGGYLASLFLAAAYIAIGLYMSARTDNPIVALILTAAGGGVFYLLGSNLLTALFGQQAGGLLALLGSGSRFDSITRGVLDIRDLYYYLSITGVFLALNLLTLERLRWAGNPASPRHKTWYWAVGLAVANLLLANVWLQSVGWARLDLTQGHIYSLSSATKQYMAGLQEPLLIRGYFSDKTHPLLEPLVPQIKDLLKEYQVAGGGKVRVEFVDPHTDQALESEAAEKYGIRPVPFRMASRYQSGVVNSYFNILVSYGDQFQTLGYEDLIEVKANGERDLDVLLKNPEYAITRAIRKTANAYQAGGNTFTSLDKPVTFHAYVSSADKLPKALADLRKELEATLNEMQQAANGKLKVSFEDPDANGGALAKKLQNDYGYGPQIASLFDPKPFWFYMQLEGNGSTVQVPLPEQLDNNSLKQAINAGLQRMAPGFLKTVAIVTPAAPAGGNPYMPPQGSKRYEELRKALEDNVRLEDTDLKTGMVPADADLLLLLAPENLDQKQLFAVDQFLMKGGSVVVATSPFDVAIGQSLEAHKNTSGLEDWLKANGLTLADSMVLDPQNAQLPVPVPRQVGPITVDEIRMMPYPHFPDIRKEGLNADSPVTAALDQLTLNWASPINVDKTKNQGRKVTELLHSSPQSWTSNELNILPDYRQYPDTGFRPEDARAPELLGVTVEGRFDSWFKGKQSPLLEKMVDKTADKTDSQDKPQDAAKDAPSDPANPDAGKDAKLADKTVVSSIIDRSPDSARITLVSSNAFASDDVLQLASQGMGAQYTRPLDFLQNVLDWSLEDQGLLSIRGRASFARTLAPMGHSAQLFWEYLNYALALLGLGAVWLWRRMARKRTQAYYQTVLAEV</sequence>
<evidence type="ECO:0000256" key="7">
    <source>
        <dbReference type="SAM" id="MobiDB-lite"/>
    </source>
</evidence>
<comment type="subcellular location">
    <subcellularLocation>
        <location evidence="1">Cell membrane</location>
        <topology evidence="1">Multi-pass membrane protein</topology>
    </subcellularLocation>
</comment>
<evidence type="ECO:0000259" key="9">
    <source>
        <dbReference type="Pfam" id="PF09822"/>
    </source>
</evidence>
<evidence type="ECO:0000313" key="11">
    <source>
        <dbReference type="EMBL" id="MEB4592666.1"/>
    </source>
</evidence>
<dbReference type="PANTHER" id="PTHR30294:SF29">
    <property type="entry name" value="MULTIDRUG ABC TRANSPORTER PERMEASE YBHS-RELATED"/>
    <property type="match status" value="1"/>
</dbReference>
<evidence type="ECO:0000256" key="4">
    <source>
        <dbReference type="ARBA" id="ARBA00022989"/>
    </source>
</evidence>
<dbReference type="Pfam" id="PF09822">
    <property type="entry name" value="ABC_transp_aux"/>
    <property type="match status" value="1"/>
</dbReference>
<keyword evidence="4 8" id="KW-1133">Transmembrane helix</keyword>
<dbReference type="InterPro" id="IPR019196">
    <property type="entry name" value="ABC_transp_unknown"/>
</dbReference>
<feature type="transmembrane region" description="Helical" evidence="8">
    <location>
        <begin position="20"/>
        <end position="40"/>
    </location>
</feature>
<keyword evidence="2" id="KW-1003">Cell membrane</keyword>
<feature type="coiled-coil region" evidence="6">
    <location>
        <begin position="459"/>
        <end position="486"/>
    </location>
</feature>
<evidence type="ECO:0000256" key="2">
    <source>
        <dbReference type="ARBA" id="ARBA00022475"/>
    </source>
</evidence>
<feature type="transmembrane region" description="Helical" evidence="8">
    <location>
        <begin position="60"/>
        <end position="78"/>
    </location>
</feature>
<feature type="transmembrane region" description="Helical" evidence="8">
    <location>
        <begin position="133"/>
        <end position="153"/>
    </location>
</feature>
<accession>A0ABU6D0T8</accession>
<dbReference type="RefSeq" id="WP_324697082.1">
    <property type="nucleotide sequence ID" value="NZ_JAYMYJ010000142.1"/>
</dbReference>
<comment type="caution">
    <text evidence="11">The sequence shown here is derived from an EMBL/GenBank/DDBJ whole genome shotgun (WGS) entry which is preliminary data.</text>
</comment>
<dbReference type="Pfam" id="PF12679">
    <property type="entry name" value="ABC2_membrane_2"/>
    <property type="match status" value="1"/>
</dbReference>
<evidence type="ECO:0000256" key="3">
    <source>
        <dbReference type="ARBA" id="ARBA00022692"/>
    </source>
</evidence>
<feature type="transmembrane region" description="Helical" evidence="8">
    <location>
        <begin position="220"/>
        <end position="238"/>
    </location>
</feature>